<comment type="caution">
    <text evidence="2">The sequence shown here is derived from an EMBL/GenBank/DDBJ whole genome shotgun (WGS) entry which is preliminary data.</text>
</comment>
<name>A0A815W3X7_9BILA</name>
<reference evidence="2" key="1">
    <citation type="submission" date="2021-02" db="EMBL/GenBank/DDBJ databases">
        <authorList>
            <person name="Nowell W R."/>
        </authorList>
    </citation>
    <scope>NUCLEOTIDE SEQUENCE</scope>
</reference>
<evidence type="ECO:0000313" key="3">
    <source>
        <dbReference type="Proteomes" id="UP000663864"/>
    </source>
</evidence>
<organism evidence="2 3">
    <name type="scientific">Rotaria sordida</name>
    <dbReference type="NCBI Taxonomy" id="392033"/>
    <lineage>
        <taxon>Eukaryota</taxon>
        <taxon>Metazoa</taxon>
        <taxon>Spiralia</taxon>
        <taxon>Gnathifera</taxon>
        <taxon>Rotifera</taxon>
        <taxon>Eurotatoria</taxon>
        <taxon>Bdelloidea</taxon>
        <taxon>Philodinida</taxon>
        <taxon>Philodinidae</taxon>
        <taxon>Rotaria</taxon>
    </lineage>
</organism>
<dbReference type="EMBL" id="CAJNOT010011883">
    <property type="protein sequence ID" value="CAF1536007.1"/>
    <property type="molecule type" value="Genomic_DNA"/>
</dbReference>
<protein>
    <submittedName>
        <fullName evidence="2">Uncharacterized protein</fullName>
    </submittedName>
</protein>
<feature type="non-terminal residue" evidence="2">
    <location>
        <position position="1"/>
    </location>
</feature>
<accession>A0A815W3X7</accession>
<feature type="compositionally biased region" description="Acidic residues" evidence="1">
    <location>
        <begin position="23"/>
        <end position="32"/>
    </location>
</feature>
<dbReference type="AlphaFoldDB" id="A0A815W3X7"/>
<dbReference type="Proteomes" id="UP000663864">
    <property type="component" value="Unassembled WGS sequence"/>
</dbReference>
<sequence>EMVEEDNMNISGDELSGNSSMDNEAEDDGDDSQDNKKQSEEEMLLEVTYQEEQAMGQLSAIFELLKMDPVHDK</sequence>
<feature type="region of interest" description="Disordered" evidence="1">
    <location>
        <begin position="1"/>
        <end position="43"/>
    </location>
</feature>
<evidence type="ECO:0000256" key="1">
    <source>
        <dbReference type="SAM" id="MobiDB-lite"/>
    </source>
</evidence>
<gene>
    <name evidence="2" type="ORF">ZHD862_LOCUS38913</name>
</gene>
<evidence type="ECO:0000313" key="2">
    <source>
        <dbReference type="EMBL" id="CAF1536007.1"/>
    </source>
</evidence>
<proteinExistence type="predicted"/>